<dbReference type="AlphaFoldDB" id="A0A5B2VJX4"/>
<protein>
    <submittedName>
        <fullName evidence="3">SDR family oxidoreductase</fullName>
    </submittedName>
</protein>
<comment type="similarity">
    <text evidence="1">Belongs to the short-chain dehydrogenases/reductases (SDR) family.</text>
</comment>
<dbReference type="InterPro" id="IPR002347">
    <property type="entry name" value="SDR_fam"/>
</dbReference>
<dbReference type="PANTHER" id="PTHR44196">
    <property type="entry name" value="DEHYDROGENASE/REDUCTASE SDR FAMILY MEMBER 7B"/>
    <property type="match status" value="1"/>
</dbReference>
<dbReference type="GO" id="GO:0016491">
    <property type="term" value="F:oxidoreductase activity"/>
    <property type="evidence" value="ECO:0007669"/>
    <property type="project" value="UniProtKB-KW"/>
</dbReference>
<dbReference type="RefSeq" id="WP_149839697.1">
    <property type="nucleotide sequence ID" value="NZ_VUOC01000004.1"/>
</dbReference>
<name>A0A5B2VJX4_9BACT</name>
<evidence type="ECO:0000313" key="4">
    <source>
        <dbReference type="Proteomes" id="UP000324611"/>
    </source>
</evidence>
<accession>A0A5B2VJX4</accession>
<reference evidence="3 4" key="2">
    <citation type="submission" date="2019-09" db="EMBL/GenBank/DDBJ databases">
        <authorList>
            <person name="Jin C."/>
        </authorList>
    </citation>
    <scope>NUCLEOTIDE SEQUENCE [LARGE SCALE GENOMIC DNA]</scope>
    <source>
        <strain evidence="3 4">BN140078</strain>
    </source>
</reference>
<keyword evidence="4" id="KW-1185">Reference proteome</keyword>
<dbReference type="InterPro" id="IPR036291">
    <property type="entry name" value="NAD(P)-bd_dom_sf"/>
</dbReference>
<comment type="caution">
    <text evidence="3">The sequence shown here is derived from an EMBL/GenBank/DDBJ whole genome shotgun (WGS) entry which is preliminary data.</text>
</comment>
<dbReference type="Pfam" id="PF00106">
    <property type="entry name" value="adh_short"/>
    <property type="match status" value="1"/>
</dbReference>
<dbReference type="NCBIfam" id="NF005489">
    <property type="entry name" value="PRK07102.1"/>
    <property type="match status" value="1"/>
</dbReference>
<dbReference type="PANTHER" id="PTHR44196:SF1">
    <property type="entry name" value="DEHYDROGENASE_REDUCTASE SDR FAMILY MEMBER 7B"/>
    <property type="match status" value="1"/>
</dbReference>
<proteinExistence type="inferred from homology"/>
<dbReference type="EMBL" id="VUOC01000004">
    <property type="protein sequence ID" value="KAA2238517.1"/>
    <property type="molecule type" value="Genomic_DNA"/>
</dbReference>
<dbReference type="Gene3D" id="3.40.50.720">
    <property type="entry name" value="NAD(P)-binding Rossmann-like Domain"/>
    <property type="match status" value="1"/>
</dbReference>
<sequence length="243" mass="27289">MPTVLILGAGSDMAVAIARQFAADKYDIQLAARNAAHLHAQQQDLHIRYGVTATAYTFDALDFDSHTEFYDTLPIKPDITICVFGYLGQQEQAQVNWQEASRILHTNYTGAVSILNIVANDYANRRAGMIIGISSVAGERGRQSNYLYGSAKAGFTAYLSGLRNRLFHHNVHVMSVQPGFVYTRMTEDLKLPPLLTAQPEDVAKAVSSAARSRKNILYVKWFWRYIMLIIKSIPEFIFKKLKL</sequence>
<evidence type="ECO:0000256" key="2">
    <source>
        <dbReference type="ARBA" id="ARBA00023002"/>
    </source>
</evidence>
<organism evidence="3 4">
    <name type="scientific">Chitinophaga agrisoli</name>
    <dbReference type="NCBI Taxonomy" id="2607653"/>
    <lineage>
        <taxon>Bacteria</taxon>
        <taxon>Pseudomonadati</taxon>
        <taxon>Bacteroidota</taxon>
        <taxon>Chitinophagia</taxon>
        <taxon>Chitinophagales</taxon>
        <taxon>Chitinophagaceae</taxon>
        <taxon>Chitinophaga</taxon>
    </lineage>
</organism>
<dbReference type="SUPFAM" id="SSF51735">
    <property type="entry name" value="NAD(P)-binding Rossmann-fold domains"/>
    <property type="match status" value="1"/>
</dbReference>
<dbReference type="GO" id="GO:0016020">
    <property type="term" value="C:membrane"/>
    <property type="evidence" value="ECO:0007669"/>
    <property type="project" value="TreeGrafter"/>
</dbReference>
<reference evidence="3 4" key="1">
    <citation type="submission" date="2019-09" db="EMBL/GenBank/DDBJ databases">
        <title>Chitinophaga ginsengihumi sp. nov., isolated from soil of ginseng rhizosphere.</title>
        <authorList>
            <person name="Lee J."/>
        </authorList>
    </citation>
    <scope>NUCLEOTIDE SEQUENCE [LARGE SCALE GENOMIC DNA]</scope>
    <source>
        <strain evidence="3 4">BN140078</strain>
    </source>
</reference>
<gene>
    <name evidence="3" type="ORF">F0L74_20040</name>
</gene>
<dbReference type="PRINTS" id="PR00081">
    <property type="entry name" value="GDHRDH"/>
</dbReference>
<keyword evidence="2" id="KW-0560">Oxidoreductase</keyword>
<evidence type="ECO:0000313" key="3">
    <source>
        <dbReference type="EMBL" id="KAA2238517.1"/>
    </source>
</evidence>
<evidence type="ECO:0000256" key="1">
    <source>
        <dbReference type="ARBA" id="ARBA00006484"/>
    </source>
</evidence>
<dbReference type="Proteomes" id="UP000324611">
    <property type="component" value="Unassembled WGS sequence"/>
</dbReference>